<dbReference type="PANTHER" id="PTHR37482">
    <property type="entry name" value="OUTER MEMBRANE PROTEIN ASSEMBLY FACTOR BAME"/>
    <property type="match status" value="1"/>
</dbReference>
<evidence type="ECO:0000256" key="4">
    <source>
        <dbReference type="HAMAP-Rule" id="MF_00925"/>
    </source>
</evidence>
<proteinExistence type="inferred from homology"/>
<dbReference type="AlphaFoldDB" id="L0GZ73"/>
<dbReference type="GO" id="GO:0043165">
    <property type="term" value="P:Gram-negative-bacterium-type cell outer membrane assembly"/>
    <property type="evidence" value="ECO:0007669"/>
    <property type="project" value="UniProtKB-UniRule"/>
</dbReference>
<dbReference type="GO" id="GO:0051205">
    <property type="term" value="P:protein insertion into membrane"/>
    <property type="evidence" value="ECO:0007669"/>
    <property type="project" value="UniProtKB-UniRule"/>
</dbReference>
<comment type="subcellular location">
    <subcellularLocation>
        <location evidence="4">Cell outer membrane</location>
        <topology evidence="4">Lipid-anchor</topology>
    </subcellularLocation>
</comment>
<keyword evidence="3 4" id="KW-0998">Cell outer membrane</keyword>
<sequence length="167" mass="19190">MQKIITFLLVSLSLSLSLFGCSSKGKGNPVSEQSSALERLPFVYQMPVQQGNIITEDMVDSLRPGMSKRQVRFLLGTPLLVDFFHADRWDYTYTLRRGHEPRETKRLTLFFEDDALVRVEGDMRPDPERAAAQEPEELIVTVPDWQGNRGLIQRTLNRLEGKPKQRE</sequence>
<feature type="chain" id="PRO_5009016620" description="Outer membrane protein assembly factor BamE" evidence="5">
    <location>
        <begin position="21"/>
        <end position="167"/>
    </location>
</feature>
<protein>
    <recommendedName>
        <fullName evidence="4">Outer membrane protein assembly factor BamE</fullName>
    </recommendedName>
</protein>
<dbReference type="PATRIC" id="fig|765912.4.peg.2498"/>
<evidence type="ECO:0000256" key="1">
    <source>
        <dbReference type="ARBA" id="ARBA00022729"/>
    </source>
</evidence>
<organism evidence="7 8">
    <name type="scientific">Thioflavicoccus mobilis 8321</name>
    <dbReference type="NCBI Taxonomy" id="765912"/>
    <lineage>
        <taxon>Bacteria</taxon>
        <taxon>Pseudomonadati</taxon>
        <taxon>Pseudomonadota</taxon>
        <taxon>Gammaproteobacteria</taxon>
        <taxon>Chromatiales</taxon>
        <taxon>Chromatiaceae</taxon>
        <taxon>Thioflavicoccus</taxon>
    </lineage>
</organism>
<dbReference type="Pfam" id="PF04355">
    <property type="entry name" value="BamE"/>
    <property type="match status" value="1"/>
</dbReference>
<feature type="domain" description="Outer membrane protein assembly factor BamE" evidence="6">
    <location>
        <begin position="51"/>
        <end position="120"/>
    </location>
</feature>
<reference evidence="7 8" key="1">
    <citation type="submission" date="2011-09" db="EMBL/GenBank/DDBJ databases">
        <title>Complete sequence of chromosome of Thioflavicoccus mobilis 8321.</title>
        <authorList>
            <consortium name="US DOE Joint Genome Institute"/>
            <person name="Lucas S."/>
            <person name="Han J."/>
            <person name="Lapidus A."/>
            <person name="Cheng J.-F."/>
            <person name="Goodwin L."/>
            <person name="Pitluck S."/>
            <person name="Peters L."/>
            <person name="Ovchinnikova G."/>
            <person name="Lu M."/>
            <person name="Detter J.C."/>
            <person name="Han C."/>
            <person name="Tapia R."/>
            <person name="Land M."/>
            <person name="Hauser L."/>
            <person name="Kyrpides N."/>
            <person name="Ivanova N."/>
            <person name="Pagani I."/>
            <person name="Vogl K."/>
            <person name="Liu Z."/>
            <person name="Imhoff J."/>
            <person name="Thiel V."/>
            <person name="Frigaard N.-U."/>
            <person name="Bryant D."/>
            <person name="Woyke T."/>
        </authorList>
    </citation>
    <scope>NUCLEOTIDE SEQUENCE [LARGE SCALE GENOMIC DNA]</scope>
    <source>
        <strain evidence="7 8">8321</strain>
    </source>
</reference>
<keyword evidence="8" id="KW-1185">Reference proteome</keyword>
<dbReference type="PANTHER" id="PTHR37482:SF1">
    <property type="entry name" value="OUTER MEMBRANE PROTEIN ASSEMBLY FACTOR BAME"/>
    <property type="match status" value="1"/>
</dbReference>
<evidence type="ECO:0000259" key="6">
    <source>
        <dbReference type="Pfam" id="PF04355"/>
    </source>
</evidence>
<dbReference type="eggNOG" id="COG2913">
    <property type="taxonomic scope" value="Bacteria"/>
</dbReference>
<evidence type="ECO:0000313" key="7">
    <source>
        <dbReference type="EMBL" id="AGA91266.1"/>
    </source>
</evidence>
<comment type="subunit">
    <text evidence="4">Part of the Bam complex.</text>
</comment>
<evidence type="ECO:0000256" key="5">
    <source>
        <dbReference type="SAM" id="SignalP"/>
    </source>
</evidence>
<dbReference type="InterPro" id="IPR026592">
    <property type="entry name" value="BamE"/>
</dbReference>
<gene>
    <name evidence="4" type="primary">bamE</name>
    <name evidence="7" type="ORF">Thimo_2542</name>
</gene>
<dbReference type="STRING" id="765912.Thimo_2542"/>
<dbReference type="HAMAP" id="MF_00925">
    <property type="entry name" value="OM_assembly_BamE"/>
    <property type="match status" value="1"/>
</dbReference>
<dbReference type="Proteomes" id="UP000010816">
    <property type="component" value="Chromosome"/>
</dbReference>
<keyword evidence="4" id="KW-0449">Lipoprotein</keyword>
<dbReference type="Gene3D" id="3.30.1450.10">
    <property type="match status" value="1"/>
</dbReference>
<evidence type="ECO:0000256" key="3">
    <source>
        <dbReference type="ARBA" id="ARBA00023237"/>
    </source>
</evidence>
<dbReference type="GO" id="GO:1990063">
    <property type="term" value="C:Bam protein complex"/>
    <property type="evidence" value="ECO:0007669"/>
    <property type="project" value="TreeGrafter"/>
</dbReference>
<dbReference type="KEGG" id="tmb:Thimo_2542"/>
<keyword evidence="1 4" id="KW-0732">Signal</keyword>
<dbReference type="InterPro" id="IPR037873">
    <property type="entry name" value="BamE-like"/>
</dbReference>
<comment type="function">
    <text evidence="4">Part of the outer membrane protein assembly complex, which is involved in assembly and insertion of beta-barrel proteins into the outer membrane.</text>
</comment>
<dbReference type="OrthoDB" id="9808250at2"/>
<dbReference type="GO" id="GO:0030674">
    <property type="term" value="F:protein-macromolecule adaptor activity"/>
    <property type="evidence" value="ECO:0007669"/>
    <property type="project" value="TreeGrafter"/>
</dbReference>
<evidence type="ECO:0000256" key="2">
    <source>
        <dbReference type="ARBA" id="ARBA00023136"/>
    </source>
</evidence>
<dbReference type="PROSITE" id="PS51257">
    <property type="entry name" value="PROKAR_LIPOPROTEIN"/>
    <property type="match status" value="1"/>
</dbReference>
<keyword evidence="4" id="KW-0564">Palmitate</keyword>
<evidence type="ECO:0000313" key="8">
    <source>
        <dbReference type="Proteomes" id="UP000010816"/>
    </source>
</evidence>
<name>L0GZ73_9GAMM</name>
<accession>L0GZ73</accession>
<keyword evidence="2 4" id="KW-0472">Membrane</keyword>
<feature type="signal peptide" evidence="5">
    <location>
        <begin position="1"/>
        <end position="20"/>
    </location>
</feature>
<comment type="similarity">
    <text evidence="4">Belongs to the BamE family.</text>
</comment>
<dbReference type="InterPro" id="IPR007450">
    <property type="entry name" value="BamE_dom"/>
</dbReference>
<dbReference type="EMBL" id="CP003051">
    <property type="protein sequence ID" value="AGA91266.1"/>
    <property type="molecule type" value="Genomic_DNA"/>
</dbReference>
<dbReference type="HOGENOM" id="CLU_083835_1_2_6"/>